<protein>
    <submittedName>
        <fullName evidence="1">Uncharacterized protein</fullName>
    </submittedName>
</protein>
<organism evidence="1 2">
    <name type="scientific">Streptomyces genisteinicus</name>
    <dbReference type="NCBI Taxonomy" id="2768068"/>
    <lineage>
        <taxon>Bacteria</taxon>
        <taxon>Bacillati</taxon>
        <taxon>Actinomycetota</taxon>
        <taxon>Actinomycetes</taxon>
        <taxon>Kitasatosporales</taxon>
        <taxon>Streptomycetaceae</taxon>
        <taxon>Streptomyces</taxon>
    </lineage>
</organism>
<evidence type="ECO:0000313" key="1">
    <source>
        <dbReference type="EMBL" id="QNP62525.1"/>
    </source>
</evidence>
<keyword evidence="2" id="KW-1185">Reference proteome</keyword>
<accession>A0A7H0HPQ9</accession>
<dbReference type="RefSeq" id="WP_187739709.1">
    <property type="nucleotide sequence ID" value="NZ_CP060825.1"/>
</dbReference>
<dbReference type="KEGG" id="sgj:IAG43_05955"/>
<dbReference type="AlphaFoldDB" id="A0A7H0HPQ9"/>
<gene>
    <name evidence="1" type="ORF">IAG43_05955</name>
</gene>
<dbReference type="EMBL" id="CP060825">
    <property type="protein sequence ID" value="QNP62525.1"/>
    <property type="molecule type" value="Genomic_DNA"/>
</dbReference>
<proteinExistence type="predicted"/>
<dbReference type="Proteomes" id="UP000516230">
    <property type="component" value="Chromosome"/>
</dbReference>
<sequence>MRIPPLTAHAALGGAAEQYRRPAAGPAALGDLIVPQGDQACINLLVECMSFCHDDNCQCECAHLATACGGWPSPPCHMSA</sequence>
<name>A0A7H0HPQ9_9ACTN</name>
<evidence type="ECO:0000313" key="2">
    <source>
        <dbReference type="Proteomes" id="UP000516230"/>
    </source>
</evidence>
<reference evidence="1 2" key="1">
    <citation type="submission" date="2020-08" db="EMBL/GenBank/DDBJ databases">
        <title>A novel species.</title>
        <authorList>
            <person name="Gao J."/>
        </authorList>
    </citation>
    <scope>NUCLEOTIDE SEQUENCE [LARGE SCALE GENOMIC DNA]</scope>
    <source>
        <strain evidence="1 2">CRPJ-33</strain>
    </source>
</reference>